<dbReference type="InterPro" id="IPR001606">
    <property type="entry name" value="ARID_dom"/>
</dbReference>
<dbReference type="InterPro" id="IPR052406">
    <property type="entry name" value="Chromatin_Remodeling_Comp"/>
</dbReference>
<sequence length="236" mass="26910">MSFREFQQIKSITSRSDLIASQTYLRDASEFEVFHEDSSGETGAIYKNVDNATCGLAHHHVRERERGKTGRDNSPNVEKEFNPLAACVSIRVAVLVWSWRRVGVYFDRTPFRHLPQINGLEIDLLKLYNIVTSLGGLQKVIEHQKWDNVVEGLKLPKSCVNFSLTLRHIYISIDRTGKPDTNKLDNLIACRPFAKSFHNVKNRSISMERQIWQPCKPVPMSSKTFPTETASDTSTT</sequence>
<protein>
    <submittedName>
        <fullName evidence="5">AT-rich interactive domain-containing protein 2</fullName>
    </submittedName>
</protein>
<dbReference type="SUPFAM" id="SSF46774">
    <property type="entry name" value="ARID-like"/>
    <property type="match status" value="1"/>
</dbReference>
<feature type="domain" description="ARID" evidence="4">
    <location>
        <begin position="85"/>
        <end position="182"/>
    </location>
</feature>
<dbReference type="SMART" id="SM01014">
    <property type="entry name" value="ARID"/>
    <property type="match status" value="1"/>
</dbReference>
<evidence type="ECO:0000259" key="4">
    <source>
        <dbReference type="PROSITE" id="PS51011"/>
    </source>
</evidence>
<dbReference type="GO" id="GO:0003677">
    <property type="term" value="F:DNA binding"/>
    <property type="evidence" value="ECO:0007669"/>
    <property type="project" value="InterPro"/>
</dbReference>
<comment type="caution">
    <text evidence="5">The sequence shown here is derived from an EMBL/GenBank/DDBJ whole genome shotgun (WGS) entry which is preliminary data.</text>
</comment>
<dbReference type="SMART" id="SM00501">
    <property type="entry name" value="BRIGHT"/>
    <property type="match status" value="1"/>
</dbReference>
<name>A0AAV4NSH5_CAEEX</name>
<keyword evidence="2" id="KW-0804">Transcription</keyword>
<evidence type="ECO:0000313" key="5">
    <source>
        <dbReference type="EMBL" id="GIX86606.1"/>
    </source>
</evidence>
<proteinExistence type="predicted"/>
<evidence type="ECO:0000256" key="2">
    <source>
        <dbReference type="ARBA" id="ARBA00023163"/>
    </source>
</evidence>
<dbReference type="PROSITE" id="PS51011">
    <property type="entry name" value="ARID"/>
    <property type="match status" value="1"/>
</dbReference>
<evidence type="ECO:0000256" key="1">
    <source>
        <dbReference type="ARBA" id="ARBA00023015"/>
    </source>
</evidence>
<evidence type="ECO:0000256" key="3">
    <source>
        <dbReference type="ARBA" id="ARBA00023242"/>
    </source>
</evidence>
<organism evidence="5 6">
    <name type="scientific">Caerostris extrusa</name>
    <name type="common">Bark spider</name>
    <name type="synonym">Caerostris bankana</name>
    <dbReference type="NCBI Taxonomy" id="172846"/>
    <lineage>
        <taxon>Eukaryota</taxon>
        <taxon>Metazoa</taxon>
        <taxon>Ecdysozoa</taxon>
        <taxon>Arthropoda</taxon>
        <taxon>Chelicerata</taxon>
        <taxon>Arachnida</taxon>
        <taxon>Araneae</taxon>
        <taxon>Araneomorphae</taxon>
        <taxon>Entelegynae</taxon>
        <taxon>Araneoidea</taxon>
        <taxon>Araneidae</taxon>
        <taxon>Caerostris</taxon>
    </lineage>
</organism>
<accession>A0AAV4NSH5</accession>
<dbReference type="Proteomes" id="UP001054945">
    <property type="component" value="Unassembled WGS sequence"/>
</dbReference>
<dbReference type="PANTHER" id="PTHR22970">
    <property type="entry name" value="AT-RICH INTERACTIVE DOMAIN-CONTAINING PROTEIN 2"/>
    <property type="match status" value="1"/>
</dbReference>
<keyword evidence="3" id="KW-0539">Nucleus</keyword>
<dbReference type="PANTHER" id="PTHR22970:SF14">
    <property type="entry name" value="AT-RICH INTERACTIVE DOMAIN-CONTAINING PROTEIN 2"/>
    <property type="match status" value="1"/>
</dbReference>
<gene>
    <name evidence="5" type="primary">Arid2_1</name>
    <name evidence="5" type="ORF">CEXT_587801</name>
</gene>
<reference evidence="5 6" key="1">
    <citation type="submission" date="2021-06" db="EMBL/GenBank/DDBJ databases">
        <title>Caerostris extrusa draft genome.</title>
        <authorList>
            <person name="Kono N."/>
            <person name="Arakawa K."/>
        </authorList>
    </citation>
    <scope>NUCLEOTIDE SEQUENCE [LARGE SCALE GENOMIC DNA]</scope>
</reference>
<evidence type="ECO:0000313" key="6">
    <source>
        <dbReference type="Proteomes" id="UP001054945"/>
    </source>
</evidence>
<dbReference type="Pfam" id="PF01388">
    <property type="entry name" value="ARID"/>
    <property type="match status" value="1"/>
</dbReference>
<dbReference type="AlphaFoldDB" id="A0AAV4NSH5"/>
<dbReference type="EMBL" id="BPLR01003603">
    <property type="protein sequence ID" value="GIX86606.1"/>
    <property type="molecule type" value="Genomic_DNA"/>
</dbReference>
<keyword evidence="1" id="KW-0805">Transcription regulation</keyword>
<dbReference type="Gene3D" id="1.10.150.60">
    <property type="entry name" value="ARID DNA-binding domain"/>
    <property type="match status" value="1"/>
</dbReference>
<dbReference type="InterPro" id="IPR036431">
    <property type="entry name" value="ARID_dom_sf"/>
</dbReference>
<keyword evidence="6" id="KW-1185">Reference proteome</keyword>